<dbReference type="STRING" id="6412.T1EP53"/>
<evidence type="ECO:0000259" key="4">
    <source>
        <dbReference type="PROSITE" id="PS51117"/>
    </source>
</evidence>
<dbReference type="KEGG" id="hro:HELRODRAFT_159543"/>
<keyword evidence="2" id="KW-0424">Laminin EGF-like domain</keyword>
<dbReference type="CTD" id="20198353"/>
<reference evidence="6" key="3">
    <citation type="submission" date="2015-06" db="UniProtKB">
        <authorList>
            <consortium name="EnsemblMetazoa"/>
        </authorList>
    </citation>
    <scope>IDENTIFICATION</scope>
</reference>
<dbReference type="PROSITE" id="PS51117">
    <property type="entry name" value="LAMININ_NTER"/>
    <property type="match status" value="1"/>
</dbReference>
<dbReference type="Proteomes" id="UP000015101">
    <property type="component" value="Unassembled WGS sequence"/>
</dbReference>
<protein>
    <recommendedName>
        <fullName evidence="4">Laminin N-terminal domain-containing protein</fullName>
    </recommendedName>
</protein>
<evidence type="ECO:0000313" key="6">
    <source>
        <dbReference type="EnsemblMetazoa" id="HelroP159543"/>
    </source>
</evidence>
<evidence type="ECO:0000313" key="7">
    <source>
        <dbReference type="Proteomes" id="UP000015101"/>
    </source>
</evidence>
<dbReference type="eggNOG" id="KOG1836">
    <property type="taxonomic scope" value="Eukaryota"/>
</dbReference>
<dbReference type="Pfam" id="PF00055">
    <property type="entry name" value="Laminin_N"/>
    <property type="match status" value="1"/>
</dbReference>
<organism evidence="6 7">
    <name type="scientific">Helobdella robusta</name>
    <name type="common">Californian leech</name>
    <dbReference type="NCBI Taxonomy" id="6412"/>
    <lineage>
        <taxon>Eukaryota</taxon>
        <taxon>Metazoa</taxon>
        <taxon>Spiralia</taxon>
        <taxon>Lophotrochozoa</taxon>
        <taxon>Annelida</taxon>
        <taxon>Clitellata</taxon>
        <taxon>Hirudinea</taxon>
        <taxon>Rhynchobdellida</taxon>
        <taxon>Glossiphoniidae</taxon>
        <taxon>Helobdella</taxon>
    </lineage>
</organism>
<feature type="signal peptide" evidence="3">
    <location>
        <begin position="1"/>
        <end position="24"/>
    </location>
</feature>
<dbReference type="InParanoid" id="T1EP53"/>
<keyword evidence="1" id="KW-1015">Disulfide bond</keyword>
<evidence type="ECO:0000256" key="1">
    <source>
        <dbReference type="ARBA" id="ARBA00023157"/>
    </source>
</evidence>
<dbReference type="GeneID" id="20198353"/>
<sequence>MMSTYFKILSILTLLIINRSLVHGLAEGSRNLCYKNNRPVSCTPGFVNAASELPVIVTNTCGEEEPEPYCVVSESNLAESGSETNCYECDASIPEKSHPAKYLTDIQKDGAKSTWWQSSTMMKRMQYPNSVNLTIHLAHSSSLVSYSHKFIHPPLSPDNLYEVRDACLL</sequence>
<dbReference type="SMART" id="SM00136">
    <property type="entry name" value="LamNT"/>
    <property type="match status" value="1"/>
</dbReference>
<reference evidence="7" key="1">
    <citation type="submission" date="2012-12" db="EMBL/GenBank/DDBJ databases">
        <authorList>
            <person name="Hellsten U."/>
            <person name="Grimwood J."/>
            <person name="Chapman J.A."/>
            <person name="Shapiro H."/>
            <person name="Aerts A."/>
            <person name="Otillar R.P."/>
            <person name="Terry A.Y."/>
            <person name="Boore J.L."/>
            <person name="Simakov O."/>
            <person name="Marletaz F."/>
            <person name="Cho S.-J."/>
            <person name="Edsinger-Gonzales E."/>
            <person name="Havlak P."/>
            <person name="Kuo D.-H."/>
            <person name="Larsson T."/>
            <person name="Lv J."/>
            <person name="Arendt D."/>
            <person name="Savage R."/>
            <person name="Osoegawa K."/>
            <person name="de Jong P."/>
            <person name="Lindberg D.R."/>
            <person name="Seaver E.C."/>
            <person name="Weisblat D.A."/>
            <person name="Putnam N.H."/>
            <person name="Grigoriev I.V."/>
            <person name="Rokhsar D.S."/>
        </authorList>
    </citation>
    <scope>NUCLEOTIDE SEQUENCE</scope>
</reference>
<dbReference type="EMBL" id="KB095811">
    <property type="protein sequence ID" value="ESO12950.1"/>
    <property type="molecule type" value="Genomic_DNA"/>
</dbReference>
<evidence type="ECO:0000256" key="2">
    <source>
        <dbReference type="ARBA" id="ARBA00023292"/>
    </source>
</evidence>
<dbReference type="EnsemblMetazoa" id="HelroT159543">
    <property type="protein sequence ID" value="HelroP159543"/>
    <property type="gene ID" value="HelroG159543"/>
</dbReference>
<dbReference type="HOGENOM" id="CLU_1580217_0_0_1"/>
<dbReference type="PANTHER" id="PTHR10574">
    <property type="entry name" value="NETRIN/LAMININ-RELATED"/>
    <property type="match status" value="1"/>
</dbReference>
<gene>
    <name evidence="6" type="primary">20198353</name>
    <name evidence="5" type="ORF">HELRODRAFT_159543</name>
</gene>
<accession>T1EP53</accession>
<evidence type="ECO:0000313" key="5">
    <source>
        <dbReference type="EMBL" id="ESO12950.1"/>
    </source>
</evidence>
<dbReference type="AlphaFoldDB" id="T1EP53"/>
<reference evidence="5 7" key="2">
    <citation type="journal article" date="2013" name="Nature">
        <title>Insights into bilaterian evolution from three spiralian genomes.</title>
        <authorList>
            <person name="Simakov O."/>
            <person name="Marletaz F."/>
            <person name="Cho S.J."/>
            <person name="Edsinger-Gonzales E."/>
            <person name="Havlak P."/>
            <person name="Hellsten U."/>
            <person name="Kuo D.H."/>
            <person name="Larsson T."/>
            <person name="Lv J."/>
            <person name="Arendt D."/>
            <person name="Savage R."/>
            <person name="Osoegawa K."/>
            <person name="de Jong P."/>
            <person name="Grimwood J."/>
            <person name="Chapman J.A."/>
            <person name="Shapiro H."/>
            <person name="Aerts A."/>
            <person name="Otillar R.P."/>
            <person name="Terry A.Y."/>
            <person name="Boore J.L."/>
            <person name="Grigoriev I.V."/>
            <person name="Lindberg D.R."/>
            <person name="Seaver E.C."/>
            <person name="Weisblat D.A."/>
            <person name="Putnam N.H."/>
            <person name="Rokhsar D.S."/>
        </authorList>
    </citation>
    <scope>NUCLEOTIDE SEQUENCE</scope>
</reference>
<dbReference type="Gene3D" id="2.60.120.260">
    <property type="entry name" value="Galactose-binding domain-like"/>
    <property type="match status" value="1"/>
</dbReference>
<dbReference type="EMBL" id="AMQM01000273">
    <property type="status" value="NOT_ANNOTATED_CDS"/>
    <property type="molecule type" value="Genomic_DNA"/>
</dbReference>
<evidence type="ECO:0000256" key="3">
    <source>
        <dbReference type="SAM" id="SignalP"/>
    </source>
</evidence>
<proteinExistence type="predicted"/>
<dbReference type="OMA" id="TGARKYC"/>
<feature type="domain" description="Laminin N-terminal" evidence="4">
    <location>
        <begin position="38"/>
        <end position="169"/>
    </location>
</feature>
<dbReference type="PANTHER" id="PTHR10574:SF435">
    <property type="entry name" value="LAMININ SUBUNIT GAMMA-1"/>
    <property type="match status" value="1"/>
</dbReference>
<keyword evidence="7" id="KW-1185">Reference proteome</keyword>
<feature type="chain" id="PRO_5010979915" description="Laminin N-terminal domain-containing protein" evidence="3">
    <location>
        <begin position="25"/>
        <end position="169"/>
    </location>
</feature>
<keyword evidence="3" id="KW-0732">Signal</keyword>
<name>T1EP53_HELRO</name>
<dbReference type="InterPro" id="IPR008211">
    <property type="entry name" value="Laminin_N"/>
</dbReference>
<dbReference type="InterPro" id="IPR050440">
    <property type="entry name" value="Laminin/Netrin_ECM"/>
</dbReference>
<dbReference type="RefSeq" id="XP_009009670.1">
    <property type="nucleotide sequence ID" value="XM_009011422.1"/>
</dbReference>
<dbReference type="OrthoDB" id="430826at2759"/>